<dbReference type="EMBL" id="AP025523">
    <property type="protein sequence ID" value="BDE05865.1"/>
    <property type="molecule type" value="Genomic_DNA"/>
</dbReference>
<evidence type="ECO:0000313" key="3">
    <source>
        <dbReference type="EMBL" id="BDE05865.1"/>
    </source>
</evidence>
<accession>A0AAN2C8U9</accession>
<feature type="domain" description="NYN" evidence="2">
    <location>
        <begin position="2"/>
        <end position="164"/>
    </location>
</feature>
<dbReference type="Proteomes" id="UP001317532">
    <property type="component" value="Chromosome"/>
</dbReference>
<protein>
    <recommendedName>
        <fullName evidence="2">NYN domain-containing protein</fullName>
    </recommendedName>
</protein>
<dbReference type="Pfam" id="PF01936">
    <property type="entry name" value="NYN"/>
    <property type="match status" value="1"/>
</dbReference>
<dbReference type="InterPro" id="IPR021139">
    <property type="entry name" value="NYN"/>
</dbReference>
<dbReference type="RefSeq" id="WP_317996877.1">
    <property type="nucleotide sequence ID" value="NZ_AP025523.1"/>
</dbReference>
<proteinExistence type="predicted"/>
<sequence>MNVAVFVDAVYLYALACAARYGTNHPRIRLSLNVEAVVRELKREVAALDGGGARLIRIYWYDGAPLAGRTAEQARVAATSDVKLRLGTVNAYGEQKGVDALIVHDLSELARNRAIDAAILVSGDEDILVGVQTAQAFGVRLHLLGIDVHRTQSEKLRFEADVCHEWAEGVVAPWIALTTERAAAPPATGEQIAEIAATLAPAIEERLPTIVETWDRVRRLPPDVNLRLMKALNTALGRTIEPHERIPLREQFVDALRALAAGGAPGDDGETNGDAFAPETAADAAAVHANGNAHATDASG</sequence>
<dbReference type="AlphaFoldDB" id="A0AAN2C8U9"/>
<evidence type="ECO:0000313" key="4">
    <source>
        <dbReference type="Proteomes" id="UP001317532"/>
    </source>
</evidence>
<feature type="compositionally biased region" description="Low complexity" evidence="1">
    <location>
        <begin position="273"/>
        <end position="300"/>
    </location>
</feature>
<evidence type="ECO:0000256" key="1">
    <source>
        <dbReference type="SAM" id="MobiDB-lite"/>
    </source>
</evidence>
<reference evidence="3 4" key="1">
    <citation type="journal article" date="2022" name="ISME Commun">
        <title>Vulcanimicrobium alpinus gen. nov. sp. nov., the first cultivated representative of the candidate phylum 'Eremiobacterota', is a metabolically versatile aerobic anoxygenic phototroph.</title>
        <authorList>
            <person name="Yabe S."/>
            <person name="Muto K."/>
            <person name="Abe K."/>
            <person name="Yokota A."/>
            <person name="Staudigel H."/>
            <person name="Tebo B.M."/>
        </authorList>
    </citation>
    <scope>NUCLEOTIDE SEQUENCE [LARGE SCALE GENOMIC DNA]</scope>
    <source>
        <strain evidence="3 4">WC8-2</strain>
    </source>
</reference>
<keyword evidence="4" id="KW-1185">Reference proteome</keyword>
<gene>
    <name evidence="3" type="ORF">WPS_11410</name>
</gene>
<name>A0AAN2C8U9_UNVUL</name>
<dbReference type="Gene3D" id="3.40.50.1010">
    <property type="entry name" value="5'-nuclease"/>
    <property type="match status" value="1"/>
</dbReference>
<dbReference type="KEGG" id="vab:WPS_11410"/>
<evidence type="ECO:0000259" key="2">
    <source>
        <dbReference type="Pfam" id="PF01936"/>
    </source>
</evidence>
<organism evidence="3 4">
    <name type="scientific">Vulcanimicrobium alpinum</name>
    <dbReference type="NCBI Taxonomy" id="3016050"/>
    <lineage>
        <taxon>Bacteria</taxon>
        <taxon>Bacillati</taxon>
        <taxon>Vulcanimicrobiota</taxon>
        <taxon>Vulcanimicrobiia</taxon>
        <taxon>Vulcanimicrobiales</taxon>
        <taxon>Vulcanimicrobiaceae</taxon>
        <taxon>Vulcanimicrobium</taxon>
    </lineage>
</organism>
<feature type="region of interest" description="Disordered" evidence="1">
    <location>
        <begin position="263"/>
        <end position="300"/>
    </location>
</feature>
<dbReference type="GO" id="GO:0004540">
    <property type="term" value="F:RNA nuclease activity"/>
    <property type="evidence" value="ECO:0007669"/>
    <property type="project" value="InterPro"/>
</dbReference>